<dbReference type="OrthoDB" id="5815242at2759"/>
<evidence type="ECO:0000259" key="1">
    <source>
        <dbReference type="PROSITE" id="PS50004"/>
    </source>
</evidence>
<dbReference type="GO" id="GO:0042043">
    <property type="term" value="F:neurexin family protein binding"/>
    <property type="evidence" value="ECO:0007669"/>
    <property type="project" value="TreeGrafter"/>
</dbReference>
<dbReference type="PANTHER" id="PTHR45716:SF2">
    <property type="entry name" value="BITESIZE, ISOFORM I"/>
    <property type="match status" value="1"/>
</dbReference>
<dbReference type="Pfam" id="PF00168">
    <property type="entry name" value="C2"/>
    <property type="match status" value="1"/>
</dbReference>
<name>A0A3P7EG73_WUCBA</name>
<evidence type="ECO:0000313" key="3">
    <source>
        <dbReference type="Proteomes" id="UP000270924"/>
    </source>
</evidence>
<dbReference type="AlphaFoldDB" id="A0A3P7EG73"/>
<accession>A0A3P7EG73</accession>
<dbReference type="SMART" id="SM00239">
    <property type="entry name" value="C2"/>
    <property type="match status" value="1"/>
</dbReference>
<dbReference type="SUPFAM" id="SSF49562">
    <property type="entry name" value="C2 domain (Calcium/lipid-binding domain, CaLB)"/>
    <property type="match status" value="1"/>
</dbReference>
<dbReference type="Gene3D" id="2.60.40.150">
    <property type="entry name" value="C2 domain"/>
    <property type="match status" value="1"/>
</dbReference>
<dbReference type="CDD" id="cd08381">
    <property type="entry name" value="C2B_PI3K_class_II"/>
    <property type="match status" value="1"/>
</dbReference>
<sequence>MQWIRTGHIFLRLTYDQQDGDLNVFVGHVRGLKIINGQAPDSYVKTYLRPDPQRSSKRKTHVVKNTQMPTFNEELNYQLLSDTNLVNRALEVSVWNCGSLVGENSVIGFVHIPLRKLLDTPMDRKGIQVLDGWFNLRTGSR</sequence>
<dbReference type="PROSITE" id="PS50004">
    <property type="entry name" value="C2"/>
    <property type="match status" value="1"/>
</dbReference>
<dbReference type="Proteomes" id="UP000270924">
    <property type="component" value="Unassembled WGS sequence"/>
</dbReference>
<evidence type="ECO:0000313" key="2">
    <source>
        <dbReference type="EMBL" id="VDM15484.1"/>
    </source>
</evidence>
<proteinExistence type="predicted"/>
<gene>
    <name evidence="2" type="ORF">WBA_LOCUS8870</name>
</gene>
<keyword evidence="3" id="KW-1185">Reference proteome</keyword>
<feature type="domain" description="C2" evidence="1">
    <location>
        <begin position="5"/>
        <end position="134"/>
    </location>
</feature>
<dbReference type="PANTHER" id="PTHR45716">
    <property type="entry name" value="BITESIZE, ISOFORM I"/>
    <property type="match status" value="1"/>
</dbReference>
<dbReference type="GO" id="GO:0006887">
    <property type="term" value="P:exocytosis"/>
    <property type="evidence" value="ECO:0007669"/>
    <property type="project" value="TreeGrafter"/>
</dbReference>
<dbReference type="InterPro" id="IPR035892">
    <property type="entry name" value="C2_domain_sf"/>
</dbReference>
<organism evidence="2 3">
    <name type="scientific">Wuchereria bancrofti</name>
    <dbReference type="NCBI Taxonomy" id="6293"/>
    <lineage>
        <taxon>Eukaryota</taxon>
        <taxon>Metazoa</taxon>
        <taxon>Ecdysozoa</taxon>
        <taxon>Nematoda</taxon>
        <taxon>Chromadorea</taxon>
        <taxon>Rhabditida</taxon>
        <taxon>Spirurina</taxon>
        <taxon>Spiruromorpha</taxon>
        <taxon>Filarioidea</taxon>
        <taxon>Onchocercidae</taxon>
        <taxon>Wuchereria</taxon>
    </lineage>
</organism>
<reference evidence="2 3" key="1">
    <citation type="submission" date="2018-11" db="EMBL/GenBank/DDBJ databases">
        <authorList>
            <consortium name="Pathogen Informatics"/>
        </authorList>
    </citation>
    <scope>NUCLEOTIDE SEQUENCE [LARGE SCALE GENOMIC DNA]</scope>
</reference>
<dbReference type="EMBL" id="UYWW01007913">
    <property type="protein sequence ID" value="VDM15484.1"/>
    <property type="molecule type" value="Genomic_DNA"/>
</dbReference>
<dbReference type="InParanoid" id="A0A3P7EG73"/>
<dbReference type="InterPro" id="IPR000008">
    <property type="entry name" value="C2_dom"/>
</dbReference>
<protein>
    <recommendedName>
        <fullName evidence="1">C2 domain-containing protein</fullName>
    </recommendedName>
</protein>